<comment type="similarity">
    <text evidence="1">Belongs to the class IV-like SAM-binding methyltransferase superfamily. RNA methyltransferase TrmH family.</text>
</comment>
<evidence type="ECO:0000256" key="1">
    <source>
        <dbReference type="ARBA" id="ARBA00007228"/>
    </source>
</evidence>
<dbReference type="InterPro" id="IPR053888">
    <property type="entry name" value="MRM3-like_sub_bind"/>
</dbReference>
<proteinExistence type="inferred from homology"/>
<dbReference type="InterPro" id="IPR051259">
    <property type="entry name" value="rRNA_Methyltransferase"/>
</dbReference>
<dbReference type="GO" id="GO:0032259">
    <property type="term" value="P:methylation"/>
    <property type="evidence" value="ECO:0007669"/>
    <property type="project" value="UniProtKB-KW"/>
</dbReference>
<keyword evidence="2 6" id="KW-0489">Methyltransferase</keyword>
<dbReference type="InterPro" id="IPR029028">
    <property type="entry name" value="Alpha/beta_knot_MTases"/>
</dbReference>
<dbReference type="OrthoDB" id="9794400at2"/>
<dbReference type="AlphaFoldDB" id="A0A1G6KT82"/>
<evidence type="ECO:0000259" key="5">
    <source>
        <dbReference type="Pfam" id="PF22435"/>
    </source>
</evidence>
<dbReference type="GO" id="GO:0008173">
    <property type="term" value="F:RNA methyltransferase activity"/>
    <property type="evidence" value="ECO:0007669"/>
    <property type="project" value="InterPro"/>
</dbReference>
<dbReference type="SUPFAM" id="SSF75217">
    <property type="entry name" value="alpha/beta knot"/>
    <property type="match status" value="1"/>
</dbReference>
<keyword evidence="7" id="KW-1185">Reference proteome</keyword>
<dbReference type="Gene3D" id="3.30.1330.30">
    <property type="match status" value="1"/>
</dbReference>
<dbReference type="InterPro" id="IPR029026">
    <property type="entry name" value="tRNA_m1G_MTases_N"/>
</dbReference>
<evidence type="ECO:0000256" key="2">
    <source>
        <dbReference type="ARBA" id="ARBA00022603"/>
    </source>
</evidence>
<dbReference type="InterPro" id="IPR029064">
    <property type="entry name" value="Ribosomal_eL30-like_sf"/>
</dbReference>
<dbReference type="GO" id="GO:0003723">
    <property type="term" value="F:RNA binding"/>
    <property type="evidence" value="ECO:0007669"/>
    <property type="project" value="InterPro"/>
</dbReference>
<dbReference type="Pfam" id="PF00588">
    <property type="entry name" value="SpoU_methylase"/>
    <property type="match status" value="1"/>
</dbReference>
<gene>
    <name evidence="6" type="ORF">SAMN05421749_104171</name>
</gene>
<dbReference type="RefSeq" id="WP_092619240.1">
    <property type="nucleotide sequence ID" value="NZ_FMYK01000004.1"/>
</dbReference>
<dbReference type="Proteomes" id="UP000242317">
    <property type="component" value="Unassembled WGS sequence"/>
</dbReference>
<keyword evidence="3 6" id="KW-0808">Transferase</keyword>
<evidence type="ECO:0000313" key="7">
    <source>
        <dbReference type="Proteomes" id="UP000242317"/>
    </source>
</evidence>
<dbReference type="Gene3D" id="3.40.1280.10">
    <property type="match status" value="1"/>
</dbReference>
<feature type="domain" description="tRNA/rRNA methyltransferase SpoU type" evidence="4">
    <location>
        <begin position="128"/>
        <end position="262"/>
    </location>
</feature>
<dbReference type="InterPro" id="IPR001537">
    <property type="entry name" value="SpoU_MeTrfase"/>
</dbReference>
<dbReference type="PANTHER" id="PTHR43191:SF2">
    <property type="entry name" value="RRNA METHYLTRANSFERASE 3, MITOCHONDRIAL"/>
    <property type="match status" value="1"/>
</dbReference>
<sequence>MNMLEYIQSKDNPKLKLVRGLLEQASLRKKNAQTVLEGAHLIESFLQHYTAQNDHAKIQFLLCTEEALNHPENQKALEENSKANTAPVYLVEPSLYHKISQLGESTPLMAVIDLPKTQEQWQVNCDTLILDRVQDPGNVGTLLRSAAAVGIKQVITTVGTASLWSPRVLRAAMGAHFSLQCFEAVHVEGLIDQFQIPVYATSSHQPQSIYQLDLTSPCVWILGNEGQGVHDDLLNNASAVTIPQPGGQESLNVAIAGSVCMFEMMRQRL</sequence>
<dbReference type="Pfam" id="PF22435">
    <property type="entry name" value="MRM3-like_sub_bind"/>
    <property type="match status" value="1"/>
</dbReference>
<protein>
    <submittedName>
        <fullName evidence="6">RNA methyltransferase, TrmH family</fullName>
    </submittedName>
</protein>
<feature type="domain" description="MRM3-like substrate binding" evidence="5">
    <location>
        <begin position="12"/>
        <end position="109"/>
    </location>
</feature>
<organism evidence="6 7">
    <name type="scientific">Acinetobacter marinus</name>
    <dbReference type="NCBI Taxonomy" id="281375"/>
    <lineage>
        <taxon>Bacteria</taxon>
        <taxon>Pseudomonadati</taxon>
        <taxon>Pseudomonadota</taxon>
        <taxon>Gammaproteobacteria</taxon>
        <taxon>Moraxellales</taxon>
        <taxon>Moraxellaceae</taxon>
        <taxon>Acinetobacter</taxon>
    </lineage>
</organism>
<dbReference type="PANTHER" id="PTHR43191">
    <property type="entry name" value="RRNA METHYLTRANSFERASE 3"/>
    <property type="match status" value="1"/>
</dbReference>
<dbReference type="EMBL" id="FMYK01000004">
    <property type="protein sequence ID" value="SDC34018.1"/>
    <property type="molecule type" value="Genomic_DNA"/>
</dbReference>
<evidence type="ECO:0000313" key="6">
    <source>
        <dbReference type="EMBL" id="SDC34018.1"/>
    </source>
</evidence>
<dbReference type="CDD" id="cd18095">
    <property type="entry name" value="SpoU-like_rRNA-MTase"/>
    <property type="match status" value="1"/>
</dbReference>
<evidence type="ECO:0000259" key="4">
    <source>
        <dbReference type="Pfam" id="PF00588"/>
    </source>
</evidence>
<name>A0A1G6KT82_9GAMM</name>
<reference evidence="7" key="1">
    <citation type="submission" date="2016-09" db="EMBL/GenBank/DDBJ databases">
        <authorList>
            <person name="Varghese N."/>
            <person name="Submissions S."/>
        </authorList>
    </citation>
    <scope>NUCLEOTIDE SEQUENCE [LARGE SCALE GENOMIC DNA]</scope>
    <source>
        <strain evidence="7">ANC 3699</strain>
    </source>
</reference>
<dbReference type="SUPFAM" id="SSF55315">
    <property type="entry name" value="L30e-like"/>
    <property type="match status" value="1"/>
</dbReference>
<accession>A0A1G6KT82</accession>
<evidence type="ECO:0000256" key="3">
    <source>
        <dbReference type="ARBA" id="ARBA00022679"/>
    </source>
</evidence>
<dbReference type="GO" id="GO:0006396">
    <property type="term" value="P:RNA processing"/>
    <property type="evidence" value="ECO:0007669"/>
    <property type="project" value="InterPro"/>
</dbReference>